<dbReference type="GO" id="GO:0051903">
    <property type="term" value="F:S-(hydroxymethyl)glutathione dehydrogenase [NAD(P)+] activity"/>
    <property type="evidence" value="ECO:0007669"/>
    <property type="project" value="UniProtKB-EC"/>
</dbReference>
<organism evidence="16 23">
    <name type="scientific">Aeromonas caviae</name>
    <name type="common">Aeromonas punctata</name>
    <dbReference type="NCBI Taxonomy" id="648"/>
    <lineage>
        <taxon>Bacteria</taxon>
        <taxon>Pseudomonadati</taxon>
        <taxon>Pseudomonadota</taxon>
        <taxon>Gammaproteobacteria</taxon>
        <taxon>Aeromonadales</taxon>
        <taxon>Aeromonadaceae</taxon>
        <taxon>Aeromonas</taxon>
    </lineage>
</organism>
<dbReference type="GO" id="GO:0004022">
    <property type="term" value="F:alcohol dehydrogenase (NAD+) activity"/>
    <property type="evidence" value="ECO:0007669"/>
    <property type="project" value="UniProtKB-EC"/>
</dbReference>
<reference evidence="20" key="5">
    <citation type="submission" date="2023-04" db="EMBL/GenBank/DDBJ databases">
        <title>Whole Genome Sequence of Multi-drug resistant Aeromonas caviae as a gut pathogen in newborn.</title>
        <authorList>
            <person name="Jadhav S.V."/>
            <person name="Saroj S.D."/>
            <person name="Saha U.B."/>
            <person name="Sen S."/>
            <person name="Kher A."/>
        </authorList>
    </citation>
    <scope>NUCLEOTIDE SEQUENCE</scope>
    <source>
        <strain evidence="20">SVJ23</strain>
    </source>
</reference>
<dbReference type="EMBL" id="JAOCIZ010000068">
    <property type="protein sequence ID" value="MDH1506520.1"/>
    <property type="molecule type" value="Genomic_DNA"/>
</dbReference>
<protein>
    <recommendedName>
        <fullName evidence="3 14">S-(hydroxymethyl)glutathione dehydrogenase</fullName>
        <ecNumber evidence="14">1.1.1.284</ecNumber>
    </recommendedName>
</protein>
<comment type="catalytic activity">
    <reaction evidence="11">
        <text>S-nitrosoglutathione + NADH + H(+) = S-(hydroxysulfenamide)glutathione + NAD(+)</text>
        <dbReference type="Rhea" id="RHEA:78371"/>
        <dbReference type="ChEBI" id="CHEBI:15378"/>
        <dbReference type="ChEBI" id="CHEBI:57540"/>
        <dbReference type="ChEBI" id="CHEBI:57945"/>
        <dbReference type="ChEBI" id="CHEBI:145544"/>
        <dbReference type="ChEBI" id="CHEBI:229723"/>
    </reaction>
    <physiologicalReaction direction="left-to-right" evidence="11">
        <dbReference type="Rhea" id="RHEA:78372"/>
    </physiologicalReaction>
</comment>
<evidence type="ECO:0000313" key="17">
    <source>
        <dbReference type="EMBL" id="GJB94089.1"/>
    </source>
</evidence>
<evidence type="ECO:0000256" key="2">
    <source>
        <dbReference type="ARBA" id="ARBA00010902"/>
    </source>
</evidence>
<dbReference type="FunFam" id="3.90.180.10:FF:000001">
    <property type="entry name" value="S-(hydroxymethyl)glutathione dehydrogenase"/>
    <property type="match status" value="1"/>
</dbReference>
<dbReference type="InterPro" id="IPR014183">
    <property type="entry name" value="ADH_3"/>
</dbReference>
<sequence>MAQVQSIKCKAAIAWGPGQPLSIEEVEVMPPQAGEVRVRIVATGVCHTDAFTLSGEDPEGVFPCILGHEGGGIVESVGEGVTSVKVGDHVIPLYTPECGECKFCKSGKTNLCQKIRATQGKGLMPDGTTRFSKDGQPIYHYMGTSTFSEYTVLPEISIAKVDPAAPLEEVCLLGCGVTTGIGAVMNTAKVKEGESVAIFGLGGIGLSAIIGARLAKAGRIIAIDINESKFELARKLGATDCINPNTFDKPIQEVIVEMTDGGVDFSFECIGNVKVMRAALECCHKGWGESVIIGVAGAGQEISTRPFQLVTGRVWRGSAFGGVRGRSELPSYVQRYMQGEFKLDDFITHTMPLEQINEAFDLMHEGKSIRTVIHY</sequence>
<evidence type="ECO:0000313" key="21">
    <source>
        <dbReference type="EMBL" id="WFF97861.1"/>
    </source>
</evidence>
<dbReference type="FunFam" id="3.40.50.720:FF:000003">
    <property type="entry name" value="S-(hydroxymethyl)glutathione dehydrogenase"/>
    <property type="match status" value="1"/>
</dbReference>
<reference evidence="16 22" key="2">
    <citation type="submission" date="2021-07" db="EMBL/GenBank/DDBJ databases">
        <title>Draft genome sequence of carbapenem-resistant Aeromonas spp. in Japan.</title>
        <authorList>
            <person name="Maehana S."/>
            <person name="Suzuki M."/>
            <person name="Kitasato H."/>
        </authorList>
    </citation>
    <scope>NUCLEOTIDE SEQUENCE</scope>
    <source>
        <strain evidence="16">KAM343</strain>
        <strain evidence="17 22">KAM382</strain>
    </source>
</reference>
<dbReference type="Proteomes" id="UP001218423">
    <property type="component" value="Chromosome"/>
</dbReference>
<dbReference type="GO" id="GO:0005829">
    <property type="term" value="C:cytosol"/>
    <property type="evidence" value="ECO:0007669"/>
    <property type="project" value="TreeGrafter"/>
</dbReference>
<dbReference type="AlphaFoldDB" id="A0A2X4RHY4"/>
<comment type="function">
    <text evidence="8">Has high formaldehyde dehydrogenase activity in the presence of glutathione and catalyzes the oxidation of normal alcohols in a reaction that is not GSH-dependent. In addition, hemithiolacetals other than those formed from GSH, including omega-thiol fatty acids, also are substrates. Also acts as a S-nitroso-glutathione reductase by catalyzing the NADH-dependent reduction of S-nitrosoglutathione.</text>
</comment>
<dbReference type="SMART" id="SM00829">
    <property type="entry name" value="PKS_ER"/>
    <property type="match status" value="1"/>
</dbReference>
<dbReference type="Gene3D" id="3.90.180.10">
    <property type="entry name" value="Medium-chain alcohol dehydrogenases, catalytic domain"/>
    <property type="match status" value="1"/>
</dbReference>
<evidence type="ECO:0000256" key="4">
    <source>
        <dbReference type="ARBA" id="ARBA00022723"/>
    </source>
</evidence>
<keyword evidence="5 14" id="KW-0862">Zinc</keyword>
<evidence type="ECO:0000313" key="18">
    <source>
        <dbReference type="EMBL" id="MDH1506520.1"/>
    </source>
</evidence>
<dbReference type="GO" id="GO:0008270">
    <property type="term" value="F:zinc ion binding"/>
    <property type="evidence" value="ECO:0007669"/>
    <property type="project" value="InterPro"/>
</dbReference>
<evidence type="ECO:0000313" key="23">
    <source>
        <dbReference type="Proteomes" id="UP000886939"/>
    </source>
</evidence>
<dbReference type="SUPFAM" id="SSF50129">
    <property type="entry name" value="GroES-like"/>
    <property type="match status" value="2"/>
</dbReference>
<dbReference type="OrthoDB" id="9770544at2"/>
<dbReference type="EMBL" id="BPOP01000074">
    <property type="protein sequence ID" value="GJB94089.1"/>
    <property type="molecule type" value="Genomic_DNA"/>
</dbReference>
<evidence type="ECO:0000313" key="22">
    <source>
        <dbReference type="Proteomes" id="UP000737420"/>
    </source>
</evidence>
<gene>
    <name evidence="19" type="ORF">JC965_02445</name>
    <name evidence="16" type="ORF">KAM343_28260</name>
    <name evidence="17" type="ORF">KAM382_41500</name>
    <name evidence="18" type="ORF">N5I20_15820</name>
    <name evidence="20" type="ORF">OJY61_18465</name>
    <name evidence="21" type="ORF">P5S46_19910</name>
</gene>
<dbReference type="SUPFAM" id="SSF51735">
    <property type="entry name" value="NAD(P)-binding Rossmann-fold domains"/>
    <property type="match status" value="1"/>
</dbReference>
<keyword evidence="7 14" id="KW-0520">NAD</keyword>
<dbReference type="PROSITE" id="PS00059">
    <property type="entry name" value="ADH_ZINC"/>
    <property type="match status" value="1"/>
</dbReference>
<dbReference type="NCBIfam" id="TIGR02818">
    <property type="entry name" value="adh_III_F_hyde"/>
    <property type="match status" value="1"/>
</dbReference>
<evidence type="ECO:0000256" key="1">
    <source>
        <dbReference type="ARBA" id="ARBA00001947"/>
    </source>
</evidence>
<evidence type="ECO:0000256" key="11">
    <source>
        <dbReference type="ARBA" id="ARBA00048942"/>
    </source>
</evidence>
<proteinExistence type="inferred from homology"/>
<comment type="catalytic activity">
    <reaction evidence="12">
        <text>a secondary alcohol + NAD(+) = a ketone + NADH + H(+)</text>
        <dbReference type="Rhea" id="RHEA:10740"/>
        <dbReference type="ChEBI" id="CHEBI:15378"/>
        <dbReference type="ChEBI" id="CHEBI:17087"/>
        <dbReference type="ChEBI" id="CHEBI:35681"/>
        <dbReference type="ChEBI" id="CHEBI:57540"/>
        <dbReference type="ChEBI" id="CHEBI:57945"/>
        <dbReference type="EC" id="1.1.1.1"/>
    </reaction>
</comment>
<evidence type="ECO:0000256" key="7">
    <source>
        <dbReference type="ARBA" id="ARBA00023027"/>
    </source>
</evidence>
<dbReference type="Gene3D" id="3.40.50.720">
    <property type="entry name" value="NAD(P)-binding Rossmann-like Domain"/>
    <property type="match status" value="1"/>
</dbReference>
<keyword evidence="6 14" id="KW-0560">Oxidoreductase</keyword>
<evidence type="ECO:0000256" key="8">
    <source>
        <dbReference type="ARBA" id="ARBA00045226"/>
    </source>
</evidence>
<dbReference type="PANTHER" id="PTHR43880:SF12">
    <property type="entry name" value="ALCOHOL DEHYDROGENASE CLASS-3"/>
    <property type="match status" value="1"/>
</dbReference>
<comment type="catalytic activity">
    <reaction evidence="9">
        <text>S-(hydroxymethyl)glutathione + NADP(+) = S-formylglutathione + NADPH + H(+)</text>
        <dbReference type="Rhea" id="RHEA:19981"/>
        <dbReference type="ChEBI" id="CHEBI:15378"/>
        <dbReference type="ChEBI" id="CHEBI:57688"/>
        <dbReference type="ChEBI" id="CHEBI:57783"/>
        <dbReference type="ChEBI" id="CHEBI:58349"/>
        <dbReference type="ChEBI" id="CHEBI:58758"/>
        <dbReference type="EC" id="1.1.1.284"/>
    </reaction>
</comment>
<dbReference type="InterPro" id="IPR013149">
    <property type="entry name" value="ADH-like_C"/>
</dbReference>
<evidence type="ECO:0000313" key="19">
    <source>
        <dbReference type="EMBL" id="QQA61420.1"/>
    </source>
</evidence>
<evidence type="ECO:0000256" key="13">
    <source>
        <dbReference type="ARBA" id="ARBA00049243"/>
    </source>
</evidence>
<dbReference type="InterPro" id="IPR013154">
    <property type="entry name" value="ADH-like_N"/>
</dbReference>
<comment type="similarity">
    <text evidence="2 14">Belongs to the zinc-containing alcohol dehydrogenase family. Class-III subfamily.</text>
</comment>
<dbReference type="InterPro" id="IPR002328">
    <property type="entry name" value="ADH_Zn_CS"/>
</dbReference>
<evidence type="ECO:0000256" key="9">
    <source>
        <dbReference type="ARBA" id="ARBA00047793"/>
    </source>
</evidence>
<dbReference type="Pfam" id="PF00107">
    <property type="entry name" value="ADH_zinc_N"/>
    <property type="match status" value="1"/>
</dbReference>
<accession>A0A2X4RHY4</accession>
<dbReference type="GO" id="GO:0046294">
    <property type="term" value="P:formaldehyde catabolic process"/>
    <property type="evidence" value="ECO:0007669"/>
    <property type="project" value="InterPro"/>
</dbReference>
<dbReference type="InterPro" id="IPR011032">
    <property type="entry name" value="GroES-like_sf"/>
</dbReference>
<evidence type="ECO:0000256" key="6">
    <source>
        <dbReference type="ARBA" id="ARBA00023002"/>
    </source>
</evidence>
<evidence type="ECO:0000256" key="10">
    <source>
        <dbReference type="ARBA" id="ARBA00048110"/>
    </source>
</evidence>
<evidence type="ECO:0000256" key="5">
    <source>
        <dbReference type="ARBA" id="ARBA00022833"/>
    </source>
</evidence>
<dbReference type="Proteomes" id="UP000737420">
    <property type="component" value="Unassembled WGS sequence"/>
</dbReference>
<dbReference type="InterPro" id="IPR036291">
    <property type="entry name" value="NAD(P)-bd_dom_sf"/>
</dbReference>
<comment type="catalytic activity">
    <reaction evidence="13">
        <text>a primary alcohol + NAD(+) = an aldehyde + NADH + H(+)</text>
        <dbReference type="Rhea" id="RHEA:10736"/>
        <dbReference type="ChEBI" id="CHEBI:15378"/>
        <dbReference type="ChEBI" id="CHEBI:15734"/>
        <dbReference type="ChEBI" id="CHEBI:17478"/>
        <dbReference type="ChEBI" id="CHEBI:57540"/>
        <dbReference type="ChEBI" id="CHEBI:57945"/>
        <dbReference type="EC" id="1.1.1.1"/>
    </reaction>
</comment>
<evidence type="ECO:0000313" key="20">
    <source>
        <dbReference type="EMBL" id="UZC85799.1"/>
    </source>
</evidence>
<dbReference type="RefSeq" id="WP_010672469.1">
    <property type="nucleotide sequence ID" value="NZ_AP019195.1"/>
</dbReference>
<dbReference type="Proteomes" id="UP001161704">
    <property type="component" value="Unassembled WGS sequence"/>
</dbReference>
<dbReference type="EMBL" id="CP065937">
    <property type="protein sequence ID" value="QQA61420.1"/>
    <property type="molecule type" value="Genomic_DNA"/>
</dbReference>
<dbReference type="Proteomes" id="UP001163285">
    <property type="component" value="Chromosome"/>
</dbReference>
<reference evidence="19" key="1">
    <citation type="submission" date="2020-12" db="EMBL/GenBank/DDBJ databases">
        <title>GES Beta-lactamases isolated from hospital effluents in Brazil.</title>
        <authorList>
            <person name="Conte D."/>
            <person name="Mesa D."/>
            <person name="Palmeiro J.K."/>
            <person name="Dalla-Costa L.M."/>
        </authorList>
    </citation>
    <scope>NUCLEOTIDE SEQUENCE [LARGE SCALE GENOMIC DNA]</scope>
    <source>
        <strain evidence="19">Aero21</strain>
    </source>
</reference>
<dbReference type="EMBL" id="BPNI01000060">
    <property type="protein sequence ID" value="GJA42030.1"/>
    <property type="molecule type" value="Genomic_DNA"/>
</dbReference>
<dbReference type="GeneID" id="99811349"/>
<name>A0A2X4RHY4_AERCA</name>
<evidence type="ECO:0000256" key="12">
    <source>
        <dbReference type="ARBA" id="ARBA00049164"/>
    </source>
</evidence>
<comment type="cofactor">
    <cofactor evidence="1 14">
        <name>Zn(2+)</name>
        <dbReference type="ChEBI" id="CHEBI:29105"/>
    </cofactor>
</comment>
<keyword evidence="4 14" id="KW-0479">Metal-binding</keyword>
<dbReference type="InterPro" id="IPR020843">
    <property type="entry name" value="ER"/>
</dbReference>
<reference evidence="18" key="3">
    <citation type="submission" date="2022-09" db="EMBL/GenBank/DDBJ databases">
        <title>Intensive care unit water sources are persistently colonized with multi-drug resistant bacteria and are the site of extensive horizontal gene transfer of antibiotic resistance genes.</title>
        <authorList>
            <person name="Diorio-Toth L."/>
        </authorList>
    </citation>
    <scope>NUCLEOTIDE SEQUENCE</scope>
    <source>
        <strain evidence="18">GD03710</strain>
    </source>
</reference>
<dbReference type="EMBL" id="CP120942">
    <property type="protein sequence ID" value="WFF97861.1"/>
    <property type="molecule type" value="Genomic_DNA"/>
</dbReference>
<feature type="domain" description="Enoyl reductase (ER)" evidence="15">
    <location>
        <begin position="18"/>
        <end position="373"/>
    </location>
</feature>
<evidence type="ECO:0000256" key="14">
    <source>
        <dbReference type="RuleBase" id="RU362016"/>
    </source>
</evidence>
<dbReference type="Pfam" id="PF08240">
    <property type="entry name" value="ADH_N"/>
    <property type="match status" value="1"/>
</dbReference>
<dbReference type="CDD" id="cd08300">
    <property type="entry name" value="alcohol_DH_class_III"/>
    <property type="match status" value="1"/>
</dbReference>
<comment type="catalytic activity">
    <reaction evidence="10 14">
        <text>S-(hydroxymethyl)glutathione + NAD(+) = S-formylglutathione + NADH + H(+)</text>
        <dbReference type="Rhea" id="RHEA:19985"/>
        <dbReference type="ChEBI" id="CHEBI:15378"/>
        <dbReference type="ChEBI" id="CHEBI:57540"/>
        <dbReference type="ChEBI" id="CHEBI:57688"/>
        <dbReference type="ChEBI" id="CHEBI:57945"/>
        <dbReference type="ChEBI" id="CHEBI:58758"/>
        <dbReference type="EC" id="1.1.1.284"/>
    </reaction>
</comment>
<dbReference type="EMBL" id="CP110176">
    <property type="protein sequence ID" value="UZC85799.1"/>
    <property type="molecule type" value="Genomic_DNA"/>
</dbReference>
<reference evidence="21" key="4">
    <citation type="submission" date="2023-03" db="EMBL/GenBank/DDBJ databases">
        <title>Aeromonas caviae strain AC1520.</title>
        <authorList>
            <person name="Xie T."/>
            <person name="Zhang Q."/>
            <person name="Deng J."/>
            <person name="Li X."/>
        </authorList>
    </citation>
    <scope>NUCLEOTIDE SEQUENCE</scope>
    <source>
        <strain evidence="21">AC1520</strain>
    </source>
</reference>
<evidence type="ECO:0000256" key="3">
    <source>
        <dbReference type="ARBA" id="ARBA00021865"/>
    </source>
</evidence>
<dbReference type="Proteomes" id="UP000886939">
    <property type="component" value="Unassembled WGS sequence"/>
</dbReference>
<evidence type="ECO:0000313" key="16">
    <source>
        <dbReference type="EMBL" id="GJA42030.1"/>
    </source>
</evidence>
<evidence type="ECO:0000259" key="15">
    <source>
        <dbReference type="SMART" id="SM00829"/>
    </source>
</evidence>
<dbReference type="PANTHER" id="PTHR43880">
    <property type="entry name" value="ALCOHOL DEHYDROGENASE"/>
    <property type="match status" value="1"/>
</dbReference>
<dbReference type="EC" id="1.1.1.284" evidence="14"/>